<dbReference type="Proteomes" id="UP000543030">
    <property type="component" value="Unassembled WGS sequence"/>
</dbReference>
<evidence type="ECO:0000313" key="3">
    <source>
        <dbReference type="Proteomes" id="UP000543030"/>
    </source>
</evidence>
<sequence>MKKLCAVLALGLAGCVSTEPVTLHAKYQPAPVSHDSRDAADTARATVVARHCPMILTPVQDTRPAGENLGGFLRSDNIHAEDLSGWVQSGFMSLPQTRYQLSTTETAGTSRLQVQLRKAYFDTVTTSRVANIVLKLQVQDPDGKVRAQTTLRGTDVSVNWANSESDANSGFNVALKNLLDQADGFLDHNCQAGA</sequence>
<evidence type="ECO:0000313" key="2">
    <source>
        <dbReference type="EMBL" id="MBB5193227.1"/>
    </source>
</evidence>
<evidence type="ECO:0008006" key="4">
    <source>
        <dbReference type="Google" id="ProtNLM"/>
    </source>
</evidence>
<feature type="chain" id="PRO_5032460191" description="ABC-type transport auxiliary lipoprotein component domain-containing protein" evidence="1">
    <location>
        <begin position="19"/>
        <end position="194"/>
    </location>
</feature>
<organism evidence="2 3">
    <name type="scientific">Silvimonas terrae</name>
    <dbReference type="NCBI Taxonomy" id="300266"/>
    <lineage>
        <taxon>Bacteria</taxon>
        <taxon>Pseudomonadati</taxon>
        <taxon>Pseudomonadota</taxon>
        <taxon>Betaproteobacteria</taxon>
        <taxon>Neisseriales</taxon>
        <taxon>Chitinibacteraceae</taxon>
        <taxon>Silvimonas</taxon>
    </lineage>
</organism>
<dbReference type="PROSITE" id="PS51257">
    <property type="entry name" value="PROKAR_LIPOPROTEIN"/>
    <property type="match status" value="1"/>
</dbReference>
<evidence type="ECO:0000256" key="1">
    <source>
        <dbReference type="SAM" id="SignalP"/>
    </source>
</evidence>
<keyword evidence="3" id="KW-1185">Reference proteome</keyword>
<gene>
    <name evidence="2" type="ORF">HNQ50_003981</name>
</gene>
<reference evidence="2 3" key="1">
    <citation type="submission" date="2020-08" db="EMBL/GenBank/DDBJ databases">
        <title>Genomic Encyclopedia of Type Strains, Phase IV (KMG-IV): sequencing the most valuable type-strain genomes for metagenomic binning, comparative biology and taxonomic classification.</title>
        <authorList>
            <person name="Goeker M."/>
        </authorList>
    </citation>
    <scope>NUCLEOTIDE SEQUENCE [LARGE SCALE GENOMIC DNA]</scope>
    <source>
        <strain evidence="2 3">DSM 18233</strain>
    </source>
</reference>
<proteinExistence type="predicted"/>
<accession>A0A840RJE4</accession>
<dbReference type="AlphaFoldDB" id="A0A840RJE4"/>
<keyword evidence="1" id="KW-0732">Signal</keyword>
<feature type="signal peptide" evidence="1">
    <location>
        <begin position="1"/>
        <end position="18"/>
    </location>
</feature>
<protein>
    <recommendedName>
        <fullName evidence="4">ABC-type transport auxiliary lipoprotein component domain-containing protein</fullName>
    </recommendedName>
</protein>
<comment type="caution">
    <text evidence="2">The sequence shown here is derived from an EMBL/GenBank/DDBJ whole genome shotgun (WGS) entry which is preliminary data.</text>
</comment>
<dbReference type="EMBL" id="JACHHN010000010">
    <property type="protein sequence ID" value="MBB5193227.1"/>
    <property type="molecule type" value="Genomic_DNA"/>
</dbReference>
<dbReference type="RefSeq" id="WP_184102880.1">
    <property type="nucleotide sequence ID" value="NZ_JACHHN010000010.1"/>
</dbReference>
<name>A0A840RJE4_9NEIS</name>